<evidence type="ECO:0000259" key="1">
    <source>
        <dbReference type="Pfam" id="PF13946"/>
    </source>
</evidence>
<name>A0A918VS70_9HYPH</name>
<dbReference type="RefSeq" id="WP_189424289.1">
    <property type="nucleotide sequence ID" value="NZ_BMZE01000001.1"/>
</dbReference>
<feature type="domain" description="DUF4214" evidence="1">
    <location>
        <begin position="40"/>
        <end position="96"/>
    </location>
</feature>
<dbReference type="PRINTS" id="PR00313">
    <property type="entry name" value="CABNDNGRPT"/>
</dbReference>
<accession>A0A918VS70</accession>
<protein>
    <recommendedName>
        <fullName evidence="1">DUF4214 domain-containing protein</fullName>
    </recommendedName>
</protein>
<dbReference type="EMBL" id="BMZE01000001">
    <property type="protein sequence ID" value="GHA18345.1"/>
    <property type="molecule type" value="Genomic_DNA"/>
</dbReference>
<sequence length="615" mass="62808">MATIQEVYIALFGRPADPAGLAYYIEATNDGANLDAVGDLSASEEYTDRFEGFNNNQKVTQIYQDLFNRSPDAAGLAFYVNLLNTGAATEQDIAIRILDGATGDDAEIIANKVEAANAFTASIDTATEIGAYVGEDAAEAGRQFLDGITSDDDTIPDQAAIDAAIADIEAGVGTGDTFTLGGGVDDITGTAGGDTFNATTLNTLQSTDTINGGQSVDVLNATITGTVAPTLNSVENVFLTDGGAGFGIDLEDATGVQQVWSVAQDNTFTVVNAKAGTTFGVQNAADAETYSIGFDDDELDDDATLRLALNDTNNFTISFTSGDNGDIDAIEISVMSDDNNADLTALTNAEDVTVTGEGELTLAIGSGTEDFDSTGFDGDVALTVGGAEVDIMFGAGDDVIAAAGTADVTADGGAGNDVLRASGGNGITSDLDGGDGDDILGGSVGGSSELTGGAGNDEFHFSNTMTGVAATDINTVTDFTSGEDVISLLKIAGFFGSSFEDGIVGNSDLAADDYVELGGFGDFDGTVHADGLVVFNTGFANQTAITNQSNALAGADAGEAFYFMAFNEEEEMAQLYYDGLTGAGGAPVLLANFENITTEAQLQGLSRADFDIYTA</sequence>
<evidence type="ECO:0000313" key="3">
    <source>
        <dbReference type="Proteomes" id="UP000646579"/>
    </source>
</evidence>
<reference evidence="2" key="2">
    <citation type="submission" date="2020-09" db="EMBL/GenBank/DDBJ databases">
        <authorList>
            <person name="Sun Q."/>
            <person name="Kim S."/>
        </authorList>
    </citation>
    <scope>NUCLEOTIDE SEQUENCE</scope>
    <source>
        <strain evidence="2">KCTC 32437</strain>
    </source>
</reference>
<dbReference type="InterPro" id="IPR011049">
    <property type="entry name" value="Serralysin-like_metalloprot_C"/>
</dbReference>
<dbReference type="Gene3D" id="1.10.3130.20">
    <property type="entry name" value="Phycobilisome linker domain"/>
    <property type="match status" value="1"/>
</dbReference>
<dbReference type="InterPro" id="IPR038255">
    <property type="entry name" value="PBS_linker_sf"/>
</dbReference>
<dbReference type="InterPro" id="IPR025282">
    <property type="entry name" value="DUF4214"/>
</dbReference>
<dbReference type="Pfam" id="PF13946">
    <property type="entry name" value="DUF4214"/>
    <property type="match status" value="1"/>
</dbReference>
<evidence type="ECO:0000313" key="2">
    <source>
        <dbReference type="EMBL" id="GHA18345.1"/>
    </source>
</evidence>
<comment type="caution">
    <text evidence="2">The sequence shown here is derived from an EMBL/GenBank/DDBJ whole genome shotgun (WGS) entry which is preliminary data.</text>
</comment>
<dbReference type="SUPFAM" id="SSF51120">
    <property type="entry name" value="beta-Roll"/>
    <property type="match status" value="1"/>
</dbReference>
<proteinExistence type="predicted"/>
<dbReference type="Proteomes" id="UP000646579">
    <property type="component" value="Unassembled WGS sequence"/>
</dbReference>
<keyword evidence="3" id="KW-1185">Reference proteome</keyword>
<organism evidence="2 3">
    <name type="scientific">Devosia pacifica</name>
    <dbReference type="NCBI Taxonomy" id="1335967"/>
    <lineage>
        <taxon>Bacteria</taxon>
        <taxon>Pseudomonadati</taxon>
        <taxon>Pseudomonadota</taxon>
        <taxon>Alphaproteobacteria</taxon>
        <taxon>Hyphomicrobiales</taxon>
        <taxon>Devosiaceae</taxon>
        <taxon>Devosia</taxon>
    </lineage>
</organism>
<dbReference type="Gene3D" id="2.150.10.10">
    <property type="entry name" value="Serralysin-like metalloprotease, C-terminal"/>
    <property type="match status" value="1"/>
</dbReference>
<dbReference type="AlphaFoldDB" id="A0A918VS70"/>
<reference evidence="2" key="1">
    <citation type="journal article" date="2014" name="Int. J. Syst. Evol. Microbiol.">
        <title>Complete genome sequence of Corynebacterium casei LMG S-19264T (=DSM 44701T), isolated from a smear-ripened cheese.</title>
        <authorList>
            <consortium name="US DOE Joint Genome Institute (JGI-PGF)"/>
            <person name="Walter F."/>
            <person name="Albersmeier A."/>
            <person name="Kalinowski J."/>
            <person name="Ruckert C."/>
        </authorList>
    </citation>
    <scope>NUCLEOTIDE SEQUENCE</scope>
    <source>
        <strain evidence="2">KCTC 32437</strain>
    </source>
</reference>
<gene>
    <name evidence="2" type="ORF">GCM10007989_12050</name>
</gene>